<proteinExistence type="predicted"/>
<dbReference type="AlphaFoldDB" id="A0A1X0K162"/>
<dbReference type="STRING" id="75922.BST47_02645"/>
<dbReference type="OrthoDB" id="4762522at2"/>
<sequence length="82" mass="9510">MRSDQTQTPAINRDVEDIADRAKYAYAKGTQLLAATQYRLAELAGTGRLDAEEVWELHDQLLRIWEELYFGTFTPCAPRHRR</sequence>
<reference evidence="1 2" key="1">
    <citation type="submission" date="2017-02" db="EMBL/GenBank/DDBJ databases">
        <title>The new phylogeny of genus Mycobacterium.</title>
        <authorList>
            <person name="Tortoli E."/>
            <person name="Trovato A."/>
            <person name="Cirillo D.M."/>
        </authorList>
    </citation>
    <scope>NUCLEOTIDE SEQUENCE [LARGE SCALE GENOMIC DNA]</scope>
    <source>
        <strain evidence="1 2">DSM 44338</strain>
    </source>
</reference>
<keyword evidence="2" id="KW-1185">Reference proteome</keyword>
<protein>
    <submittedName>
        <fullName evidence="1">Uncharacterized protein</fullName>
    </submittedName>
</protein>
<gene>
    <name evidence="1" type="ORF">BST47_02645</name>
</gene>
<accession>A0A1X0K162</accession>
<evidence type="ECO:0000313" key="2">
    <source>
        <dbReference type="Proteomes" id="UP000192411"/>
    </source>
</evidence>
<organism evidence="1 2">
    <name type="scientific">Mycolicibacterium tusciae</name>
    <dbReference type="NCBI Taxonomy" id="75922"/>
    <lineage>
        <taxon>Bacteria</taxon>
        <taxon>Bacillati</taxon>
        <taxon>Actinomycetota</taxon>
        <taxon>Actinomycetes</taxon>
        <taxon>Mycobacteriales</taxon>
        <taxon>Mycobacteriaceae</taxon>
        <taxon>Mycolicibacterium</taxon>
    </lineage>
</organism>
<dbReference type="EMBL" id="MVIM01000001">
    <property type="protein sequence ID" value="ORB68802.1"/>
    <property type="molecule type" value="Genomic_DNA"/>
</dbReference>
<dbReference type="Proteomes" id="UP000192411">
    <property type="component" value="Unassembled WGS sequence"/>
</dbReference>
<dbReference type="RefSeq" id="WP_083123618.1">
    <property type="nucleotide sequence ID" value="NZ_MVIM01000001.1"/>
</dbReference>
<comment type="caution">
    <text evidence="1">The sequence shown here is derived from an EMBL/GenBank/DDBJ whole genome shotgun (WGS) entry which is preliminary data.</text>
</comment>
<name>A0A1X0K162_9MYCO</name>
<evidence type="ECO:0000313" key="1">
    <source>
        <dbReference type="EMBL" id="ORB68802.1"/>
    </source>
</evidence>